<gene>
    <name evidence="1" type="ORF">EB796_024653</name>
</gene>
<protein>
    <submittedName>
        <fullName evidence="1">Uncharacterized protein</fullName>
    </submittedName>
</protein>
<proteinExistence type="predicted"/>
<keyword evidence="2" id="KW-1185">Reference proteome</keyword>
<comment type="caution">
    <text evidence="1">The sequence shown here is derived from an EMBL/GenBank/DDBJ whole genome shotgun (WGS) entry which is preliminary data.</text>
</comment>
<evidence type="ECO:0000313" key="1">
    <source>
        <dbReference type="EMBL" id="KAF6017032.1"/>
    </source>
</evidence>
<accession>A0A7J7ISX6</accession>
<dbReference type="AlphaFoldDB" id="A0A7J7ISX6"/>
<reference evidence="1" key="1">
    <citation type="submission" date="2020-06" db="EMBL/GenBank/DDBJ databases">
        <title>Draft genome of Bugula neritina, a colonial animal packing powerful symbionts and potential medicines.</title>
        <authorList>
            <person name="Rayko M."/>
        </authorList>
    </citation>
    <scope>NUCLEOTIDE SEQUENCE [LARGE SCALE GENOMIC DNA]</scope>
    <source>
        <strain evidence="1">Kwan_BN1</strain>
    </source>
</reference>
<sequence>MSNYKTELYIPVKRHHGDFDDFFKSRWLEHNNTAMDAEFDKRRMDWDMKLDDLKRDFFHFSPFSDHHPQIDSASTIKPGPSGNPEFAVRFDVKDFKPEESMFLPRAENSQFLLHTRKKLAILLRDVSSREL</sequence>
<dbReference type="Proteomes" id="UP000593567">
    <property type="component" value="Unassembled WGS sequence"/>
</dbReference>
<evidence type="ECO:0000313" key="2">
    <source>
        <dbReference type="Proteomes" id="UP000593567"/>
    </source>
</evidence>
<name>A0A7J7ISX6_BUGNE</name>
<dbReference type="EMBL" id="VXIV02003439">
    <property type="protein sequence ID" value="KAF6017032.1"/>
    <property type="molecule type" value="Genomic_DNA"/>
</dbReference>
<organism evidence="1 2">
    <name type="scientific">Bugula neritina</name>
    <name type="common">Brown bryozoan</name>
    <name type="synonym">Sertularia neritina</name>
    <dbReference type="NCBI Taxonomy" id="10212"/>
    <lineage>
        <taxon>Eukaryota</taxon>
        <taxon>Metazoa</taxon>
        <taxon>Spiralia</taxon>
        <taxon>Lophotrochozoa</taxon>
        <taxon>Bryozoa</taxon>
        <taxon>Gymnolaemata</taxon>
        <taxon>Cheilostomatida</taxon>
        <taxon>Flustrina</taxon>
        <taxon>Buguloidea</taxon>
        <taxon>Bugulidae</taxon>
        <taxon>Bugula</taxon>
    </lineage>
</organism>